<proteinExistence type="inferred from homology"/>
<dbReference type="EMBL" id="PGEZ01000001">
    <property type="protein sequence ID" value="PJJ57093.1"/>
    <property type="molecule type" value="Genomic_DNA"/>
</dbReference>
<sequence>MTATTETTWTPGPDDPPLVTPTLEFAFEARVACEPPKRIGHGAGDELVFVPIVGGTVAGPLLDGRVLPGGGDWSITRGPRVCELDARYLIESDDGTVIDIVNRGFYAADPSVIERSQRGEDVPTSEYYFRTQPVFRTDAPAHAWLSETVFVGWAYDDLRNGQVCIRFFAVR</sequence>
<dbReference type="PANTHER" id="PTHR37315:SF1">
    <property type="entry name" value="UPF0311 PROTEIN BLR7842"/>
    <property type="match status" value="1"/>
</dbReference>
<dbReference type="PANTHER" id="PTHR37315">
    <property type="entry name" value="UPF0311 PROTEIN BLR7842"/>
    <property type="match status" value="1"/>
</dbReference>
<comment type="similarity">
    <text evidence="1">Belongs to the UPF0311 family.</text>
</comment>
<dbReference type="Gene3D" id="2.40.160.20">
    <property type="match status" value="1"/>
</dbReference>
<evidence type="ECO:0000313" key="2">
    <source>
        <dbReference type="EMBL" id="PJJ57093.1"/>
    </source>
</evidence>
<dbReference type="Pfam" id="PF11578">
    <property type="entry name" value="DUF3237"/>
    <property type="match status" value="1"/>
</dbReference>
<dbReference type="Proteomes" id="UP000230842">
    <property type="component" value="Unassembled WGS sequence"/>
</dbReference>
<evidence type="ECO:0000313" key="3">
    <source>
        <dbReference type="Proteomes" id="UP000230842"/>
    </source>
</evidence>
<dbReference type="HAMAP" id="MF_00775">
    <property type="entry name" value="UPF0311"/>
    <property type="match status" value="1"/>
</dbReference>
<evidence type="ECO:0000256" key="1">
    <source>
        <dbReference type="HAMAP-Rule" id="MF_00775"/>
    </source>
</evidence>
<organism evidence="2 3">
    <name type="scientific">Mumia flava</name>
    <dbReference type="NCBI Taxonomy" id="1348852"/>
    <lineage>
        <taxon>Bacteria</taxon>
        <taxon>Bacillati</taxon>
        <taxon>Actinomycetota</taxon>
        <taxon>Actinomycetes</taxon>
        <taxon>Propionibacteriales</taxon>
        <taxon>Nocardioidaceae</taxon>
        <taxon>Mumia</taxon>
    </lineage>
</organism>
<comment type="caution">
    <text evidence="2">The sequence shown here is derived from an EMBL/GenBank/DDBJ whole genome shotgun (WGS) entry which is preliminary data.</text>
</comment>
<dbReference type="AlphaFoldDB" id="A0A2M9BGL8"/>
<dbReference type="RefSeq" id="WP_100414565.1">
    <property type="nucleotide sequence ID" value="NZ_PGEZ01000001.1"/>
</dbReference>
<dbReference type="InterPro" id="IPR020915">
    <property type="entry name" value="UPF0311"/>
</dbReference>
<gene>
    <name evidence="2" type="ORF">CLV56_1314</name>
</gene>
<dbReference type="OrthoDB" id="3368702at2"/>
<name>A0A2M9BGL8_9ACTN</name>
<protein>
    <recommendedName>
        <fullName evidence="1">UPF0311 protein CLV56_1314</fullName>
    </recommendedName>
</protein>
<reference evidence="2 3" key="1">
    <citation type="submission" date="2017-11" db="EMBL/GenBank/DDBJ databases">
        <title>Genomic Encyclopedia of Archaeal and Bacterial Type Strains, Phase II (KMG-II): From Individual Species to Whole Genera.</title>
        <authorList>
            <person name="Goeker M."/>
        </authorList>
    </citation>
    <scope>NUCLEOTIDE SEQUENCE [LARGE SCALE GENOMIC DNA]</scope>
    <source>
        <strain evidence="2 3">DSM 27763</strain>
    </source>
</reference>
<accession>A0A2M9BGL8</accession>
<keyword evidence="3" id="KW-1185">Reference proteome</keyword>